<organism evidence="3 4">
    <name type="scientific">Macrococcoides canis</name>
    <dbReference type="NCBI Taxonomy" id="1855823"/>
    <lineage>
        <taxon>Bacteria</taxon>
        <taxon>Bacillati</taxon>
        <taxon>Bacillota</taxon>
        <taxon>Bacilli</taxon>
        <taxon>Bacillales</taxon>
        <taxon>Staphylococcaceae</taxon>
        <taxon>Macrococcoides</taxon>
    </lineage>
</organism>
<dbReference type="KEGG" id="mcak:MCCS_20040"/>
<dbReference type="GO" id="GO:0006260">
    <property type="term" value="P:DNA replication"/>
    <property type="evidence" value="ECO:0007669"/>
    <property type="project" value="UniProtKB-KW"/>
</dbReference>
<evidence type="ECO:0000256" key="2">
    <source>
        <dbReference type="ARBA" id="ARBA00023016"/>
    </source>
</evidence>
<accession>A0A1W7ADD2</accession>
<keyword evidence="2" id="KW-0346">Stress response</keyword>
<dbReference type="RefSeq" id="WP_086043165.1">
    <property type="nucleotide sequence ID" value="NZ_CBCRZA010000012.1"/>
</dbReference>
<sequence length="271" mass="31944">MSDELNVENNIIIFPDIEGITQEVKKLKIEISMLLLERDELLFVECKNIETAYMIHLGFLEYKIFEKECLYLRLKRKVELIQAKLNRQVKVDLSLIDEQLDQEFIIYKNQLDEQLNKLNNAIDYQKGEALSEEDYKALKKMYRTIVKTLHPDLNSDLTEEQLKLFQNAVSAYEKGDILTIEMIYFIINGTSNDKKLDNKSVFDERDKLRQKLELIKLEIEQIKASYPYTMKPIITDQDAIDKKKTELEKVLIQLDEVIKIFEQKIDALRGV</sequence>
<dbReference type="SUPFAM" id="SSF46565">
    <property type="entry name" value="Chaperone J-domain"/>
    <property type="match status" value="1"/>
</dbReference>
<dbReference type="AlphaFoldDB" id="A0A1W7ADD2"/>
<dbReference type="OrthoDB" id="2216447at2"/>
<dbReference type="InterPro" id="IPR036869">
    <property type="entry name" value="J_dom_sf"/>
</dbReference>
<name>A0A1W7ADD2_9STAP</name>
<gene>
    <name evidence="3" type="ORF">MCCS_20040</name>
</gene>
<proteinExistence type="predicted"/>
<protein>
    <recommendedName>
        <fullName evidence="5">Molecular chaperone DnaJ</fullName>
    </recommendedName>
</protein>
<evidence type="ECO:0008006" key="5">
    <source>
        <dbReference type="Google" id="ProtNLM"/>
    </source>
</evidence>
<evidence type="ECO:0000256" key="1">
    <source>
        <dbReference type="ARBA" id="ARBA00022705"/>
    </source>
</evidence>
<reference evidence="3 4" key="1">
    <citation type="journal article" date="2017" name="Int. J. Syst. Evol. Microbiol.">
        <title>Macrococcus canis sp. nov., a skin bacterium associated with infections in dogs.</title>
        <authorList>
            <person name="Gobeli Brawand S."/>
            <person name="Cotting K."/>
            <person name="Gomez-Sanz E."/>
            <person name="Collaud A."/>
            <person name="Thomann A."/>
            <person name="Brodard I."/>
            <person name="Rodriguez-Campos S."/>
            <person name="Strauss C."/>
            <person name="Perreten V."/>
        </authorList>
    </citation>
    <scope>NUCLEOTIDE SEQUENCE [LARGE SCALE GENOMIC DNA]</scope>
    <source>
        <strain evidence="3 4">KM45013</strain>
    </source>
</reference>
<keyword evidence="4" id="KW-1185">Reference proteome</keyword>
<dbReference type="GeneID" id="35296092"/>
<dbReference type="STRING" id="1855823.MCCS_20040"/>
<evidence type="ECO:0000313" key="3">
    <source>
        <dbReference type="EMBL" id="ARQ07619.1"/>
    </source>
</evidence>
<dbReference type="Proteomes" id="UP000194154">
    <property type="component" value="Chromosome"/>
</dbReference>
<evidence type="ECO:0000313" key="4">
    <source>
        <dbReference type="Proteomes" id="UP000194154"/>
    </source>
</evidence>
<keyword evidence="1" id="KW-0235">DNA replication</keyword>
<dbReference type="EMBL" id="CP021059">
    <property type="protein sequence ID" value="ARQ07619.1"/>
    <property type="molecule type" value="Genomic_DNA"/>
</dbReference>